<evidence type="ECO:0000259" key="3">
    <source>
        <dbReference type="PROSITE" id="PS50097"/>
    </source>
</evidence>
<name>A0AAV5FWY7_ELECO</name>
<evidence type="ECO:0000256" key="1">
    <source>
        <dbReference type="ARBA" id="ARBA00004906"/>
    </source>
</evidence>
<dbReference type="Gene3D" id="2.60.210.10">
    <property type="entry name" value="Apoptosis, Tumor Necrosis Factor Receptor Associated Protein 2, Chain A"/>
    <property type="match status" value="1"/>
</dbReference>
<comment type="caution">
    <text evidence="4">The sequence shown here is derived from an EMBL/GenBank/DDBJ whole genome shotgun (WGS) entry which is preliminary data.</text>
</comment>
<dbReference type="SMART" id="SM00225">
    <property type="entry name" value="BTB"/>
    <property type="match status" value="1"/>
</dbReference>
<protein>
    <recommendedName>
        <fullName evidence="3">BTB domain-containing protein</fullName>
    </recommendedName>
</protein>
<dbReference type="SUPFAM" id="SSF54695">
    <property type="entry name" value="POZ domain"/>
    <property type="match status" value="1"/>
</dbReference>
<dbReference type="InterPro" id="IPR056423">
    <property type="entry name" value="BACK_BPM_SPOP"/>
</dbReference>
<dbReference type="Pfam" id="PF24570">
    <property type="entry name" value="BACK_BPM_SPOP"/>
    <property type="match status" value="1"/>
</dbReference>
<proteinExistence type="inferred from homology"/>
<dbReference type="InterPro" id="IPR011333">
    <property type="entry name" value="SKP1/BTB/POZ_sf"/>
</dbReference>
<dbReference type="EMBL" id="BQKI01000097">
    <property type="protein sequence ID" value="GJN39075.1"/>
    <property type="molecule type" value="Genomic_DNA"/>
</dbReference>
<dbReference type="InterPro" id="IPR000210">
    <property type="entry name" value="BTB/POZ_dom"/>
</dbReference>
<dbReference type="InterPro" id="IPR008974">
    <property type="entry name" value="TRAF-like"/>
</dbReference>
<dbReference type="InterPro" id="IPR045005">
    <property type="entry name" value="BPM1-6"/>
</dbReference>
<reference evidence="4" key="1">
    <citation type="journal article" date="2018" name="DNA Res.">
        <title>Multiple hybrid de novo genome assembly of finger millet, an orphan allotetraploid crop.</title>
        <authorList>
            <person name="Hatakeyama M."/>
            <person name="Aluri S."/>
            <person name="Balachadran M.T."/>
            <person name="Sivarajan S.R."/>
            <person name="Patrignani A."/>
            <person name="Gruter S."/>
            <person name="Poveda L."/>
            <person name="Shimizu-Inatsugi R."/>
            <person name="Baeten J."/>
            <person name="Francoijs K.J."/>
            <person name="Nataraja K.N."/>
            <person name="Reddy Y.A.N."/>
            <person name="Phadnis S."/>
            <person name="Ravikumar R.L."/>
            <person name="Schlapbach R."/>
            <person name="Sreeman S.M."/>
            <person name="Shimizu K.K."/>
        </authorList>
    </citation>
    <scope>NUCLEOTIDE SEQUENCE</scope>
</reference>
<dbReference type="Proteomes" id="UP001054889">
    <property type="component" value="Unassembled WGS sequence"/>
</dbReference>
<sequence>MTMEKGSTNLTHAARSVQLLKIDGFYVTRSMTSDDYIKSRWNVDGFEWEVRLYPRHYIDYLNNFVVLKLFLLSEVGVNKVRARLSCRLVDPRGKRGPSKKKGMSKIFSRPRPCSSEVRIISRSDVSASCYLWRDSLTLECTITVLKEQKDITFPSTKDVPLPMPPSDMPQHFDKLLQSQVGADVTFTVSGESFSAHKTILAARSPIFMAEFFGHMKETRSSCVEVKDMEAPLFNAMLHFIYTDTVPELDRQTEEAMAMAQHLVAAADRYGLDRLRLICESKLSGGICVDTAAATLALAEQHGCSELKAKCFDFISRSRENLDAVLATEGYKNLEASCPYVLTELLKATHGRKN</sequence>
<dbReference type="PANTHER" id="PTHR26379:SF180">
    <property type="entry name" value="TRAF TRANSCRIPTION FACTOR"/>
    <property type="match status" value="1"/>
</dbReference>
<dbReference type="AlphaFoldDB" id="A0AAV5FWY7"/>
<dbReference type="PROSITE" id="PS50097">
    <property type="entry name" value="BTB"/>
    <property type="match status" value="1"/>
</dbReference>
<dbReference type="PANTHER" id="PTHR26379">
    <property type="entry name" value="BTB/POZ AND MATH DOMAIN-CONTAINING PROTEIN 1"/>
    <property type="match status" value="1"/>
</dbReference>
<evidence type="ECO:0000313" key="4">
    <source>
        <dbReference type="EMBL" id="GJN39075.1"/>
    </source>
</evidence>
<reference evidence="4" key="2">
    <citation type="submission" date="2021-12" db="EMBL/GenBank/DDBJ databases">
        <title>Resequencing data analysis of finger millet.</title>
        <authorList>
            <person name="Hatakeyama M."/>
            <person name="Aluri S."/>
            <person name="Balachadran M.T."/>
            <person name="Sivarajan S.R."/>
            <person name="Poveda L."/>
            <person name="Shimizu-Inatsugi R."/>
            <person name="Schlapbach R."/>
            <person name="Sreeman S.M."/>
            <person name="Shimizu K.K."/>
        </authorList>
    </citation>
    <scope>NUCLEOTIDE SEQUENCE</scope>
</reference>
<evidence type="ECO:0000313" key="5">
    <source>
        <dbReference type="Proteomes" id="UP001054889"/>
    </source>
</evidence>
<dbReference type="Pfam" id="PF00651">
    <property type="entry name" value="BTB"/>
    <property type="match status" value="1"/>
</dbReference>
<gene>
    <name evidence="4" type="primary">gb28169</name>
    <name evidence="4" type="ORF">PR202_gb28169</name>
</gene>
<dbReference type="SUPFAM" id="SSF49599">
    <property type="entry name" value="TRAF domain-like"/>
    <property type="match status" value="1"/>
</dbReference>
<dbReference type="GO" id="GO:0016567">
    <property type="term" value="P:protein ubiquitination"/>
    <property type="evidence" value="ECO:0007669"/>
    <property type="project" value="InterPro"/>
</dbReference>
<feature type="domain" description="BTB" evidence="3">
    <location>
        <begin position="182"/>
        <end position="249"/>
    </location>
</feature>
<accession>A0AAV5FWY7</accession>
<dbReference type="Gene3D" id="3.30.710.10">
    <property type="entry name" value="Potassium Channel Kv1.1, Chain A"/>
    <property type="match status" value="1"/>
</dbReference>
<comment type="similarity">
    <text evidence="2">Belongs to the Tdpoz family.</text>
</comment>
<keyword evidence="5" id="KW-1185">Reference proteome</keyword>
<dbReference type="CDD" id="cd18280">
    <property type="entry name" value="BTB_POZ_BPM_plant"/>
    <property type="match status" value="1"/>
</dbReference>
<organism evidence="4 5">
    <name type="scientific">Eleusine coracana subsp. coracana</name>
    <dbReference type="NCBI Taxonomy" id="191504"/>
    <lineage>
        <taxon>Eukaryota</taxon>
        <taxon>Viridiplantae</taxon>
        <taxon>Streptophyta</taxon>
        <taxon>Embryophyta</taxon>
        <taxon>Tracheophyta</taxon>
        <taxon>Spermatophyta</taxon>
        <taxon>Magnoliopsida</taxon>
        <taxon>Liliopsida</taxon>
        <taxon>Poales</taxon>
        <taxon>Poaceae</taxon>
        <taxon>PACMAD clade</taxon>
        <taxon>Chloridoideae</taxon>
        <taxon>Cynodonteae</taxon>
        <taxon>Eleusininae</taxon>
        <taxon>Eleusine</taxon>
    </lineage>
</organism>
<dbReference type="InterPro" id="IPR002083">
    <property type="entry name" value="MATH/TRAF_dom"/>
</dbReference>
<dbReference type="CDD" id="cd00121">
    <property type="entry name" value="MATH"/>
    <property type="match status" value="1"/>
</dbReference>
<dbReference type="Gene3D" id="1.25.40.420">
    <property type="match status" value="1"/>
</dbReference>
<comment type="pathway">
    <text evidence="1">Protein modification; protein ubiquitination.</text>
</comment>
<evidence type="ECO:0000256" key="2">
    <source>
        <dbReference type="ARBA" id="ARBA00010846"/>
    </source>
</evidence>